<feature type="transmembrane region" description="Helical" evidence="6">
    <location>
        <begin position="323"/>
        <end position="344"/>
    </location>
</feature>
<reference evidence="11" key="1">
    <citation type="journal article" date="2011" name="Stand. Genomic Sci.">
        <title>Genome sequence of the filamentous, gliding Thiothrix nivea neotype strain (JP2(T)).</title>
        <authorList>
            <person name="Lapidus A."/>
            <person name="Nolan M."/>
            <person name="Lucas S."/>
            <person name="Glavina Del Rio T."/>
            <person name="Tice H."/>
            <person name="Cheng J.F."/>
            <person name="Tapia R."/>
            <person name="Han C."/>
            <person name="Goodwin L."/>
            <person name="Pitluck S."/>
            <person name="Liolios K."/>
            <person name="Pagani I."/>
            <person name="Ivanova N."/>
            <person name="Huntemann M."/>
            <person name="Mavromatis K."/>
            <person name="Mikhailova N."/>
            <person name="Pati A."/>
            <person name="Chen A."/>
            <person name="Palaniappan K."/>
            <person name="Land M."/>
            <person name="Brambilla E.M."/>
            <person name="Rohde M."/>
            <person name="Abt B."/>
            <person name="Verbarg S."/>
            <person name="Goker M."/>
            <person name="Bristow J."/>
            <person name="Eisen J.A."/>
            <person name="Markowitz V."/>
            <person name="Hugenholtz P."/>
            <person name="Kyrpides N.C."/>
            <person name="Klenk H.P."/>
            <person name="Woyke T."/>
        </authorList>
    </citation>
    <scope>NUCLEOTIDE SEQUENCE [LARGE SCALE GENOMIC DNA]</scope>
    <source>
        <strain evidence="11">ATCC 35100 / DSM 5205 / JP2</strain>
    </source>
</reference>
<evidence type="ECO:0000256" key="6">
    <source>
        <dbReference type="SAM" id="Phobius"/>
    </source>
</evidence>
<protein>
    <recommendedName>
        <fullName evidence="2">histidine kinase</fullName>
        <ecNumber evidence="2">2.7.13.3</ecNumber>
    </recommendedName>
</protein>
<dbReference type="InterPro" id="IPR003661">
    <property type="entry name" value="HisK_dim/P_dom"/>
</dbReference>
<dbReference type="Gene3D" id="3.30.565.10">
    <property type="entry name" value="Histidine kinase-like ATPase, C-terminal domain"/>
    <property type="match status" value="1"/>
</dbReference>
<evidence type="ECO:0000256" key="5">
    <source>
        <dbReference type="PROSITE-ProRule" id="PRU00169"/>
    </source>
</evidence>
<comment type="catalytic activity">
    <reaction evidence="1">
        <text>ATP + protein L-histidine = ADP + protein N-phospho-L-histidine.</text>
        <dbReference type="EC" id="2.7.13.3"/>
    </reaction>
</comment>
<dbReference type="CDD" id="cd17546">
    <property type="entry name" value="REC_hyHK_CKI1_RcsC-like"/>
    <property type="match status" value="1"/>
</dbReference>
<keyword evidence="11" id="KW-1185">Reference proteome</keyword>
<feature type="signal peptide" evidence="7">
    <location>
        <begin position="1"/>
        <end position="19"/>
    </location>
</feature>
<dbReference type="InterPro" id="IPR011006">
    <property type="entry name" value="CheY-like_superfamily"/>
</dbReference>
<evidence type="ECO:0000259" key="9">
    <source>
        <dbReference type="PROSITE" id="PS50110"/>
    </source>
</evidence>
<keyword evidence="6" id="KW-1133">Transmembrane helix</keyword>
<dbReference type="RefSeq" id="WP_002709432.1">
    <property type="nucleotide sequence ID" value="NZ_JH651384.1"/>
</dbReference>
<dbReference type="Gene3D" id="2.60.40.2380">
    <property type="match status" value="1"/>
</dbReference>
<name>A0A656HH50_THINJ</name>
<feature type="transmembrane region" description="Helical" evidence="6">
    <location>
        <begin position="239"/>
        <end position="256"/>
    </location>
</feature>
<dbReference type="PANTHER" id="PTHR45339:SF1">
    <property type="entry name" value="HYBRID SIGNAL TRANSDUCTION HISTIDINE KINASE J"/>
    <property type="match status" value="1"/>
</dbReference>
<keyword evidence="10" id="KW-0808">Transferase</keyword>
<evidence type="ECO:0000313" key="11">
    <source>
        <dbReference type="Proteomes" id="UP000005317"/>
    </source>
</evidence>
<dbReference type="SUPFAM" id="SSF47384">
    <property type="entry name" value="Homodimeric domain of signal transducing histidine kinase"/>
    <property type="match status" value="1"/>
</dbReference>
<feature type="chain" id="PRO_5024840591" description="histidine kinase" evidence="7">
    <location>
        <begin position="20"/>
        <end position="740"/>
    </location>
</feature>
<keyword evidence="4" id="KW-0902">Two-component regulatory system</keyword>
<keyword evidence="10" id="KW-0418">Kinase</keyword>
<accession>A0A656HH50</accession>
<evidence type="ECO:0000256" key="3">
    <source>
        <dbReference type="ARBA" id="ARBA00022553"/>
    </source>
</evidence>
<feature type="transmembrane region" description="Helical" evidence="6">
    <location>
        <begin position="200"/>
        <end position="219"/>
    </location>
</feature>
<dbReference type="InterPro" id="IPR001789">
    <property type="entry name" value="Sig_transdc_resp-reg_receiver"/>
</dbReference>
<proteinExistence type="predicted"/>
<dbReference type="InterPro" id="IPR005467">
    <property type="entry name" value="His_kinase_dom"/>
</dbReference>
<dbReference type="Pfam" id="PF00072">
    <property type="entry name" value="Response_reg"/>
    <property type="match status" value="1"/>
</dbReference>
<evidence type="ECO:0000256" key="1">
    <source>
        <dbReference type="ARBA" id="ARBA00000085"/>
    </source>
</evidence>
<feature type="transmembrane region" description="Helical" evidence="6">
    <location>
        <begin position="292"/>
        <end position="311"/>
    </location>
</feature>
<evidence type="ECO:0000313" key="10">
    <source>
        <dbReference type="EMBL" id="EIJ35532.1"/>
    </source>
</evidence>
<dbReference type="Gene3D" id="3.40.50.2300">
    <property type="match status" value="1"/>
</dbReference>
<dbReference type="SMART" id="SM00448">
    <property type="entry name" value="REC"/>
    <property type="match status" value="1"/>
</dbReference>
<dbReference type="Proteomes" id="UP000005317">
    <property type="component" value="Unassembled WGS sequence"/>
</dbReference>
<dbReference type="PRINTS" id="PR00344">
    <property type="entry name" value="BCTRLSENSOR"/>
</dbReference>
<keyword evidence="6" id="KW-0472">Membrane</keyword>
<dbReference type="InterPro" id="IPR036097">
    <property type="entry name" value="HisK_dim/P_sf"/>
</dbReference>
<feature type="transmembrane region" description="Helical" evidence="6">
    <location>
        <begin position="268"/>
        <end position="286"/>
    </location>
</feature>
<dbReference type="SUPFAM" id="SSF52172">
    <property type="entry name" value="CheY-like"/>
    <property type="match status" value="1"/>
</dbReference>
<evidence type="ECO:0000259" key="8">
    <source>
        <dbReference type="PROSITE" id="PS50109"/>
    </source>
</evidence>
<sequence precursor="true">MLRAALLIFCLLPIRPVVATPTLVLDDSTAYAWLYPYLEVAEDPDNRPAQQAMTALQGKFRGGWHDNPHIGYTQNTWWARFKVANPSSQPHDWYLLFHGQGLNRVHAYISQGNAPPSALDALTDFRMPAYPFALQPSIPYWVYVQVNNPDIPLAFQLEVRSPANMLNSAIMEYLFYGAILGGMLALAAYNLLTYLRLREFSFFSLTFLILASTAELLYLNGIQHHVPAIIPLAKEMPAVFTQIAIISAASFFFHLMDIPRNLPAFVRIFRALLLLCWLSLLAAPFIAHDFALASLLALGLLLILLPATAILHRQGLREASSFAWAFLVILPTSLPLILMGAGIIRHWPPAFALMQVGILGFMILLSLTQSERTCTLREQSQRAEAASLAKGEFLTTMSHELRTPMNAVISTGVLLQQTPLNPQQQDYVDRLETSSRHMLNLVNDILDLSSLESPQLVLEQQPFTLGNILANLDTLLHDRARQKGLRFNLHSSFPIDTNLSGDPTRLSQILLNLLDNAIRFTEKGRVDLFINEETTANPTQVLLHFEVADSGIGIPPTQQDHLFEPFTQAHSNIGRRYGGTGLGLAISRKLVERMGGQLAVESIPDEGSRFFFMLTFPKNRAYSILLVDDDEMNLFFVREILQLSGAQVTTASGGSEAIRLLYTQHVDLVFMDVSMPEMDGHETTRRIRADPRFANLPIIALTAHALPGERERCLAARMSDYLTKPVETETLRQCIAHWIR</sequence>
<keyword evidence="6" id="KW-0812">Transmembrane</keyword>
<dbReference type="InterPro" id="IPR004358">
    <property type="entry name" value="Sig_transdc_His_kin-like_C"/>
</dbReference>
<dbReference type="Pfam" id="PF07696">
    <property type="entry name" value="7TMR-DISMED2"/>
    <property type="match status" value="1"/>
</dbReference>
<feature type="transmembrane region" description="Helical" evidence="6">
    <location>
        <begin position="173"/>
        <end position="193"/>
    </location>
</feature>
<dbReference type="SMART" id="SM00387">
    <property type="entry name" value="HATPase_c"/>
    <property type="match status" value="1"/>
</dbReference>
<dbReference type="InterPro" id="IPR011622">
    <property type="entry name" value="7TMR_DISM_rcpt_extracell_dom2"/>
</dbReference>
<dbReference type="CDD" id="cd16922">
    <property type="entry name" value="HATPase_EvgS-ArcB-TorS-like"/>
    <property type="match status" value="1"/>
</dbReference>
<dbReference type="CDD" id="cd00082">
    <property type="entry name" value="HisKA"/>
    <property type="match status" value="1"/>
</dbReference>
<evidence type="ECO:0000256" key="2">
    <source>
        <dbReference type="ARBA" id="ARBA00012438"/>
    </source>
</evidence>
<dbReference type="PROSITE" id="PS50110">
    <property type="entry name" value="RESPONSE_REGULATORY"/>
    <property type="match status" value="1"/>
</dbReference>
<dbReference type="EC" id="2.7.13.3" evidence="2"/>
<dbReference type="InterPro" id="IPR011623">
    <property type="entry name" value="7TMR_DISM_rcpt_extracell_dom1"/>
</dbReference>
<dbReference type="Gene3D" id="1.10.287.130">
    <property type="match status" value="1"/>
</dbReference>
<dbReference type="GO" id="GO:0000155">
    <property type="term" value="F:phosphorelay sensor kinase activity"/>
    <property type="evidence" value="ECO:0007669"/>
    <property type="project" value="InterPro"/>
</dbReference>
<dbReference type="PROSITE" id="PS50109">
    <property type="entry name" value="HIS_KIN"/>
    <property type="match status" value="1"/>
</dbReference>
<gene>
    <name evidence="10" type="ORF">Thini_3006</name>
</gene>
<dbReference type="FunFam" id="3.30.565.10:FF:000010">
    <property type="entry name" value="Sensor histidine kinase RcsC"/>
    <property type="match status" value="1"/>
</dbReference>
<dbReference type="Pfam" id="PF02518">
    <property type="entry name" value="HATPase_c"/>
    <property type="match status" value="1"/>
</dbReference>
<dbReference type="SUPFAM" id="SSF55874">
    <property type="entry name" value="ATPase domain of HSP90 chaperone/DNA topoisomerase II/histidine kinase"/>
    <property type="match status" value="1"/>
</dbReference>
<keyword evidence="3 5" id="KW-0597">Phosphoprotein</keyword>
<evidence type="ECO:0000256" key="4">
    <source>
        <dbReference type="ARBA" id="ARBA00023012"/>
    </source>
</evidence>
<feature type="domain" description="Histidine kinase" evidence="8">
    <location>
        <begin position="396"/>
        <end position="618"/>
    </location>
</feature>
<feature type="modified residue" description="4-aspartylphosphate" evidence="5">
    <location>
        <position position="672"/>
    </location>
</feature>
<dbReference type="EMBL" id="JH651384">
    <property type="protein sequence ID" value="EIJ35532.1"/>
    <property type="molecule type" value="Genomic_DNA"/>
</dbReference>
<dbReference type="SMART" id="SM00388">
    <property type="entry name" value="HisKA"/>
    <property type="match status" value="1"/>
</dbReference>
<dbReference type="InterPro" id="IPR003594">
    <property type="entry name" value="HATPase_dom"/>
</dbReference>
<evidence type="ECO:0000256" key="7">
    <source>
        <dbReference type="SAM" id="SignalP"/>
    </source>
</evidence>
<dbReference type="PANTHER" id="PTHR45339">
    <property type="entry name" value="HYBRID SIGNAL TRANSDUCTION HISTIDINE KINASE J"/>
    <property type="match status" value="1"/>
</dbReference>
<organism evidence="10 11">
    <name type="scientific">Thiothrix nivea (strain ATCC 35100 / DSM 5205 / JP2)</name>
    <dbReference type="NCBI Taxonomy" id="870187"/>
    <lineage>
        <taxon>Bacteria</taxon>
        <taxon>Pseudomonadati</taxon>
        <taxon>Pseudomonadota</taxon>
        <taxon>Gammaproteobacteria</taxon>
        <taxon>Thiotrichales</taxon>
        <taxon>Thiotrichaceae</taxon>
        <taxon>Thiothrix</taxon>
    </lineage>
</organism>
<keyword evidence="7" id="KW-0732">Signal</keyword>
<feature type="domain" description="Response regulatory" evidence="9">
    <location>
        <begin position="623"/>
        <end position="739"/>
    </location>
</feature>
<dbReference type="Pfam" id="PF07695">
    <property type="entry name" value="7TMR-DISM_7TM"/>
    <property type="match status" value="1"/>
</dbReference>
<dbReference type="OrthoDB" id="9806130at2"/>
<dbReference type="Pfam" id="PF00512">
    <property type="entry name" value="HisKA"/>
    <property type="match status" value="1"/>
</dbReference>
<dbReference type="AlphaFoldDB" id="A0A656HH50"/>
<dbReference type="InterPro" id="IPR036890">
    <property type="entry name" value="HATPase_C_sf"/>
</dbReference>